<evidence type="ECO:0000256" key="1">
    <source>
        <dbReference type="SAM" id="MobiDB-lite"/>
    </source>
</evidence>
<dbReference type="AlphaFoldDB" id="A0A5B7CP78"/>
<dbReference type="EMBL" id="VSRR010000153">
    <property type="protein sequence ID" value="MPC11249.1"/>
    <property type="molecule type" value="Genomic_DNA"/>
</dbReference>
<feature type="compositionally biased region" description="Basic and acidic residues" evidence="1">
    <location>
        <begin position="15"/>
        <end position="25"/>
    </location>
</feature>
<feature type="compositionally biased region" description="Low complexity" evidence="1">
    <location>
        <begin position="1"/>
        <end position="10"/>
    </location>
</feature>
<comment type="caution">
    <text evidence="2">The sequence shown here is derived from an EMBL/GenBank/DDBJ whole genome shotgun (WGS) entry which is preliminary data.</text>
</comment>
<accession>A0A5B7CP78</accession>
<reference evidence="2 3" key="1">
    <citation type="submission" date="2019-05" db="EMBL/GenBank/DDBJ databases">
        <title>Another draft genome of Portunus trituberculatus and its Hox gene families provides insights of decapod evolution.</title>
        <authorList>
            <person name="Jeong J.-H."/>
            <person name="Song I."/>
            <person name="Kim S."/>
            <person name="Choi T."/>
            <person name="Kim D."/>
            <person name="Ryu S."/>
            <person name="Kim W."/>
        </authorList>
    </citation>
    <scope>NUCLEOTIDE SEQUENCE [LARGE SCALE GENOMIC DNA]</scope>
    <source>
        <tissue evidence="2">Muscle</tissue>
    </source>
</reference>
<keyword evidence="3" id="KW-1185">Reference proteome</keyword>
<gene>
    <name evidence="2" type="ORF">E2C01_003910</name>
</gene>
<sequence>MGNEAGVVGVEGEESETREGDECVDRGSSGEGRPRDGWRTGGGGAKGREMRCVWERRWEPFLVLRNMRDVIVLTFTLSEPRGDVVTWWCGGDGVAVFLPPIFRNALFKSTEMITRALKGVSNLRFSHHVTTRRRRGPLARTLPRTRISKQWTLIIVPKPLEPHHLSNAPARHASMLTGTSRRQPEVTWFCKRENCFPRTDE</sequence>
<organism evidence="2 3">
    <name type="scientific">Portunus trituberculatus</name>
    <name type="common">Swimming crab</name>
    <name type="synonym">Neptunus trituberculatus</name>
    <dbReference type="NCBI Taxonomy" id="210409"/>
    <lineage>
        <taxon>Eukaryota</taxon>
        <taxon>Metazoa</taxon>
        <taxon>Ecdysozoa</taxon>
        <taxon>Arthropoda</taxon>
        <taxon>Crustacea</taxon>
        <taxon>Multicrustacea</taxon>
        <taxon>Malacostraca</taxon>
        <taxon>Eumalacostraca</taxon>
        <taxon>Eucarida</taxon>
        <taxon>Decapoda</taxon>
        <taxon>Pleocyemata</taxon>
        <taxon>Brachyura</taxon>
        <taxon>Eubrachyura</taxon>
        <taxon>Portunoidea</taxon>
        <taxon>Portunidae</taxon>
        <taxon>Portuninae</taxon>
        <taxon>Portunus</taxon>
    </lineage>
</organism>
<proteinExistence type="predicted"/>
<feature type="region of interest" description="Disordered" evidence="1">
    <location>
        <begin position="1"/>
        <end position="46"/>
    </location>
</feature>
<evidence type="ECO:0000313" key="3">
    <source>
        <dbReference type="Proteomes" id="UP000324222"/>
    </source>
</evidence>
<name>A0A5B7CP78_PORTR</name>
<protein>
    <submittedName>
        <fullName evidence="2">Uncharacterized protein</fullName>
    </submittedName>
</protein>
<evidence type="ECO:0000313" key="2">
    <source>
        <dbReference type="EMBL" id="MPC11249.1"/>
    </source>
</evidence>
<dbReference type="Proteomes" id="UP000324222">
    <property type="component" value="Unassembled WGS sequence"/>
</dbReference>